<dbReference type="PROSITE" id="PS50801">
    <property type="entry name" value="STAS"/>
    <property type="match status" value="1"/>
</dbReference>
<dbReference type="VEuPathDB" id="FungiDB:B9J08_005441"/>
<comment type="caution">
    <text evidence="9">The sequence shown here is derived from an EMBL/GenBank/DDBJ whole genome shotgun (WGS) entry which is preliminary data.</text>
</comment>
<feature type="transmembrane region" description="Helical" evidence="6">
    <location>
        <begin position="538"/>
        <end position="566"/>
    </location>
</feature>
<dbReference type="SUPFAM" id="SSF52091">
    <property type="entry name" value="SpoIIaa-like"/>
    <property type="match status" value="1"/>
</dbReference>
<evidence type="ECO:0000256" key="2">
    <source>
        <dbReference type="ARBA" id="ARBA00022692"/>
    </source>
</evidence>
<proteinExistence type="predicted"/>
<dbReference type="EMBL" id="PEKT03000004">
    <property type="protein sequence ID" value="KAK8439831.1"/>
    <property type="molecule type" value="Genomic_DNA"/>
</dbReference>
<reference evidence="9" key="2">
    <citation type="submission" date="2017-11" db="EMBL/GenBank/DDBJ databases">
        <title>Candida auris genome assembly and annotation.</title>
        <authorList>
            <person name="Munoz J.F."/>
            <person name="Gade L.G."/>
            <person name="Chow N.A."/>
            <person name="Litvintseva A.P."/>
            <person name="Loparev V.N."/>
            <person name="Cuomo C.A."/>
        </authorList>
    </citation>
    <scope>NUCLEOTIDE SEQUENCE</scope>
    <source>
        <strain evidence="9">B8441</strain>
    </source>
</reference>
<dbReference type="InterPro" id="IPR002645">
    <property type="entry name" value="STAS_dom"/>
</dbReference>
<dbReference type="CDD" id="cd07042">
    <property type="entry name" value="STAS_SulP_like_sulfate_transporter"/>
    <property type="match status" value="1"/>
</dbReference>
<dbReference type="PANTHER" id="PTHR11814">
    <property type="entry name" value="SULFATE TRANSPORTER"/>
    <property type="match status" value="1"/>
</dbReference>
<dbReference type="GO" id="GO:0055085">
    <property type="term" value="P:transmembrane transport"/>
    <property type="evidence" value="ECO:0007669"/>
    <property type="project" value="InterPro"/>
</dbReference>
<reference evidence="8 10" key="3">
    <citation type="journal article" date="2018" name="Nat. Commun.">
        <title>Genomic insights into multidrug-resistance, mating and virulence in Candida auris and related emerging species.</title>
        <authorList>
            <person name="Munoz J.F."/>
            <person name="Gade L."/>
            <person name="Chow N.A."/>
            <person name="Loparev V.N."/>
            <person name="Juieng P."/>
            <person name="Berkow E.L."/>
            <person name="Farrer R.A."/>
            <person name="Litvintseva A.P."/>
            <person name="Cuomo C.A."/>
        </authorList>
    </citation>
    <scope>GENOME REANNOTATION</scope>
    <source>
        <strain evidence="8 10">B8441</strain>
    </source>
</reference>
<keyword evidence="10" id="KW-1185">Reference proteome</keyword>
<dbReference type="VEuPathDB" id="FungiDB:CJJ07_002956"/>
<evidence type="ECO:0000259" key="7">
    <source>
        <dbReference type="PROSITE" id="PS50801"/>
    </source>
</evidence>
<dbReference type="STRING" id="498019.A0A2H0ZDN5"/>
<dbReference type="Pfam" id="PF00916">
    <property type="entry name" value="Sulfate_transp"/>
    <property type="match status" value="1"/>
</dbReference>
<dbReference type="InterPro" id="IPR001902">
    <property type="entry name" value="SLC26A/SulP_fam"/>
</dbReference>
<dbReference type="GO" id="GO:0016020">
    <property type="term" value="C:membrane"/>
    <property type="evidence" value="ECO:0007669"/>
    <property type="project" value="UniProtKB-SubCell"/>
</dbReference>
<dbReference type="OMA" id="TGPMSVT"/>
<dbReference type="VEuPathDB" id="FungiDB:CJI97_005524"/>
<dbReference type="VEuPathDB" id="FungiDB:CJJ09_003904"/>
<evidence type="ECO:0000256" key="6">
    <source>
        <dbReference type="SAM" id="Phobius"/>
    </source>
</evidence>
<feature type="region of interest" description="Disordered" evidence="5">
    <location>
        <begin position="1"/>
        <end position="60"/>
    </location>
</feature>
<evidence type="ECO:0000256" key="1">
    <source>
        <dbReference type="ARBA" id="ARBA00004141"/>
    </source>
</evidence>
<feature type="transmembrane region" description="Helical" evidence="6">
    <location>
        <begin position="227"/>
        <end position="247"/>
    </location>
</feature>
<sequence length="820" mass="91143">MKSPSGRGRANVKEREDLERISSPNARIVSGRRVNREKEPLLRQGDSEPTTASCSHLKPGRRPIDAEMLSLRSHPGESSSSMDHSYSIDTPLMRGGEGRLKHQGSSISEYTPALRHHSPPWSVLLPYYLPILSWVHEYSLSHFVGDLIGGVSLASFQIPLAISYSISLAKSPITCGLYSLGISPLIYCVFGSVPQMIVGPEAPISLIVGQAVEPLLHHAKKKNIDPVVYICAITLVSGATLLGFGIARFGFLDNVLCESLLKGFICGVGIVMVINSSISMLGLNGIMEDVIKDSDDMDIHSPFDKVRFLMYHYHESHPLTMRVSFIAFFIVIALRYSKSRASKSPRWRYTIYIPEILIVVLASTILCYKYRWNHRGLEIVGSLEDVTDPLKLYHPFSKKMWPLVRHLASSGFTCAMLGFFESTTASKSLGSRYDLPISSNRELVALGAINVAGSFVGALPAFGGYGRSKVNAISAKTTVSGAIMGIIALCTVGSVLEYLHYIPKSTLSVVTAAIGISLITETPQELYFHWISKGYDELITFFITVLTTLFFSMEAGIAVGLIYSLLRVIRNSAESRIQILGRVPGTNTFLDADLHSQAYEEGIEEYTDDQSKGIPQLNLFTDNFRPLNYQALEEIEGCLIIRIPEPLTFTNASDLRARLKRVEMYGSVKAHPASKRSRDMSMTKYMIFDLEDMIYIDSSAANILKTWLVAHQKKGIKSFFVRVTKTPKLRKRLKNTGIKDILAQDLESIRYGEIQERAMALTQTPTFESNVEEFSISENEAEEIRPVTEKAGSPYFDHIRSALKLIDAYEQLEQSSLEGV</sequence>
<comment type="subcellular location">
    <subcellularLocation>
        <location evidence="1">Membrane</location>
        <topology evidence="1">Multi-pass membrane protein</topology>
    </subcellularLocation>
</comment>
<feature type="compositionally biased region" description="Basic and acidic residues" evidence="5">
    <location>
        <begin position="11"/>
        <end position="20"/>
    </location>
</feature>
<accession>A0A5Q7YMV2</accession>
<name>A0A2H0ZDN5_CANAR</name>
<accession>A0A2H0ZDN5</accession>
<feature type="transmembrane region" description="Helical" evidence="6">
    <location>
        <begin position="443"/>
        <end position="465"/>
    </location>
</feature>
<feature type="transmembrane region" description="Helical" evidence="6">
    <location>
        <begin position="477"/>
        <end position="496"/>
    </location>
</feature>
<dbReference type="AlphaFoldDB" id="A0A2H0ZDN5"/>
<evidence type="ECO:0000313" key="9">
    <source>
        <dbReference type="EMBL" id="PIS48739.1"/>
    </source>
</evidence>
<dbReference type="Gene3D" id="3.30.750.24">
    <property type="entry name" value="STAS domain"/>
    <property type="match status" value="1"/>
</dbReference>
<dbReference type="Pfam" id="PF01740">
    <property type="entry name" value="STAS"/>
    <property type="match status" value="1"/>
</dbReference>
<keyword evidence="2 6" id="KW-0812">Transmembrane</keyword>
<dbReference type="VEuPathDB" id="FungiDB:CJJ09_003903"/>
<reference evidence="8" key="4">
    <citation type="submission" date="2024-03" db="EMBL/GenBank/DDBJ databases">
        <title>Improved genome assembly of Candida auris strain B8441 and annotation of B11205.</title>
        <authorList>
            <person name="Cauldron N.C."/>
            <person name="Shea T."/>
            <person name="Cuomo C.A."/>
        </authorList>
    </citation>
    <scope>NUCLEOTIDE SEQUENCE</scope>
    <source>
        <strain evidence="8">B8441</strain>
    </source>
</reference>
<keyword evidence="3 6" id="KW-1133">Transmembrane helix</keyword>
<evidence type="ECO:0000313" key="10">
    <source>
        <dbReference type="Proteomes" id="UP000230249"/>
    </source>
</evidence>
<evidence type="ECO:0000256" key="4">
    <source>
        <dbReference type="ARBA" id="ARBA00023136"/>
    </source>
</evidence>
<dbReference type="EMBL" id="PEKT02000010">
    <property type="protein sequence ID" value="PIS48739.1"/>
    <property type="molecule type" value="Genomic_DNA"/>
</dbReference>
<evidence type="ECO:0000256" key="3">
    <source>
        <dbReference type="ARBA" id="ARBA00022989"/>
    </source>
</evidence>
<protein>
    <recommendedName>
        <fullName evidence="7">STAS domain-containing protein</fullName>
    </recommendedName>
</protein>
<dbReference type="VEuPathDB" id="FungiDB:QG37_06734"/>
<feature type="domain" description="STAS" evidence="7">
    <location>
        <begin position="628"/>
        <end position="762"/>
    </location>
</feature>
<keyword evidence="4 6" id="KW-0472">Membrane</keyword>
<dbReference type="InterPro" id="IPR036513">
    <property type="entry name" value="STAS_dom_sf"/>
</dbReference>
<evidence type="ECO:0000256" key="5">
    <source>
        <dbReference type="SAM" id="MobiDB-lite"/>
    </source>
</evidence>
<gene>
    <name evidence="9" type="ORF">B9J08_005441</name>
    <name evidence="8" type="ORF">B9J08_04324</name>
</gene>
<feature type="transmembrane region" description="Helical" evidence="6">
    <location>
        <begin position="259"/>
        <end position="283"/>
    </location>
</feature>
<feature type="transmembrane region" description="Helical" evidence="6">
    <location>
        <begin position="319"/>
        <end position="337"/>
    </location>
</feature>
<dbReference type="InterPro" id="IPR011547">
    <property type="entry name" value="SLC26A/SulP_dom"/>
</dbReference>
<evidence type="ECO:0000313" key="8">
    <source>
        <dbReference type="EMBL" id="KAK8439831.1"/>
    </source>
</evidence>
<feature type="transmembrane region" description="Helical" evidence="6">
    <location>
        <begin position="349"/>
        <end position="368"/>
    </location>
</feature>
<dbReference type="VEuPathDB" id="FungiDB:CJI96_0004787"/>
<dbReference type="Proteomes" id="UP000230249">
    <property type="component" value="Unassembled WGS sequence"/>
</dbReference>
<organism evidence="9">
    <name type="scientific">Candidozyma auris</name>
    <name type="common">Yeast</name>
    <name type="synonym">Candida auris</name>
    <dbReference type="NCBI Taxonomy" id="498019"/>
    <lineage>
        <taxon>Eukaryota</taxon>
        <taxon>Fungi</taxon>
        <taxon>Dikarya</taxon>
        <taxon>Ascomycota</taxon>
        <taxon>Saccharomycotina</taxon>
        <taxon>Pichiomycetes</taxon>
        <taxon>Metschnikowiaceae</taxon>
        <taxon>Candidozyma</taxon>
    </lineage>
</organism>
<reference evidence="9 10" key="1">
    <citation type="journal article" date="2017" name="Clin. Infect. Dis.">
        <title>Simultaneous emergence of multidrug-resistant Candida auris on 3 continents confirmed by whole-genome sequencing and epidemiological analyses.</title>
        <authorList>
            <person name="Lockhart S.R."/>
            <person name="Etienne K.A."/>
            <person name="Vallabhaneni S."/>
            <person name="Farooqi J."/>
            <person name="Chowdhary A."/>
            <person name="Govender N.P."/>
            <person name="Colombo A.L."/>
            <person name="Calvo B."/>
            <person name="Cuomo C.A."/>
            <person name="Desjardins C.A."/>
            <person name="Berkow E.L."/>
            <person name="Castanheira M."/>
            <person name="Magobo R.E."/>
            <person name="Jabeen K."/>
            <person name="Asghar R.J."/>
            <person name="Meis J.F."/>
            <person name="Jackson B."/>
            <person name="Chiller T."/>
            <person name="Litvintseva A.P."/>
        </authorList>
    </citation>
    <scope>NUCLEOTIDE SEQUENCE [LARGE SCALE GENOMIC DNA]</scope>
    <source>
        <strain evidence="9 10">B8441</strain>
    </source>
</reference>